<dbReference type="EC" id="2.7.7.108" evidence="8"/>
<dbReference type="GO" id="GO:0000287">
    <property type="term" value="F:magnesium ion binding"/>
    <property type="evidence" value="ECO:0007669"/>
    <property type="project" value="UniProtKB-UniRule"/>
</dbReference>
<comment type="catalytic activity">
    <reaction evidence="8">
        <text>L-tyrosyl-[protein] + ATP = O-(5'-adenylyl)-L-tyrosyl-[protein] + diphosphate</text>
        <dbReference type="Rhea" id="RHEA:54288"/>
        <dbReference type="Rhea" id="RHEA-COMP:10136"/>
        <dbReference type="Rhea" id="RHEA-COMP:13846"/>
        <dbReference type="ChEBI" id="CHEBI:30616"/>
        <dbReference type="ChEBI" id="CHEBI:33019"/>
        <dbReference type="ChEBI" id="CHEBI:46858"/>
        <dbReference type="ChEBI" id="CHEBI:83624"/>
        <dbReference type="EC" id="2.7.7.108"/>
    </reaction>
</comment>
<evidence type="ECO:0000313" key="9">
    <source>
        <dbReference type="EMBL" id="SET26188.1"/>
    </source>
</evidence>
<feature type="binding site" evidence="8">
    <location>
        <position position="260"/>
    </location>
    <ligand>
        <name>ATP</name>
        <dbReference type="ChEBI" id="CHEBI:30616"/>
    </ligand>
</feature>
<evidence type="ECO:0000256" key="5">
    <source>
        <dbReference type="ARBA" id="ARBA00022741"/>
    </source>
</evidence>
<gene>
    <name evidence="8" type="primary">ydiU</name>
    <name evidence="8" type="synonym">selO</name>
    <name evidence="9" type="ORF">SAMN02583745_01833</name>
</gene>
<evidence type="ECO:0000256" key="6">
    <source>
        <dbReference type="ARBA" id="ARBA00022840"/>
    </source>
</evidence>
<comment type="catalytic activity">
    <reaction evidence="8">
        <text>L-seryl-[protein] + ATP = 3-O-(5'-adenylyl)-L-seryl-[protein] + diphosphate</text>
        <dbReference type="Rhea" id="RHEA:58120"/>
        <dbReference type="Rhea" id="RHEA-COMP:9863"/>
        <dbReference type="Rhea" id="RHEA-COMP:15073"/>
        <dbReference type="ChEBI" id="CHEBI:29999"/>
        <dbReference type="ChEBI" id="CHEBI:30616"/>
        <dbReference type="ChEBI" id="CHEBI:33019"/>
        <dbReference type="ChEBI" id="CHEBI:142516"/>
        <dbReference type="EC" id="2.7.7.108"/>
    </reaction>
</comment>
<feature type="active site" description="Proton acceptor" evidence="8">
    <location>
        <position position="250"/>
    </location>
</feature>
<comment type="cofactor">
    <cofactor evidence="8">
        <name>Mg(2+)</name>
        <dbReference type="ChEBI" id="CHEBI:18420"/>
    </cofactor>
    <cofactor evidence="8">
        <name>Mn(2+)</name>
        <dbReference type="ChEBI" id="CHEBI:29035"/>
    </cofactor>
</comment>
<dbReference type="GO" id="GO:0030145">
    <property type="term" value="F:manganese ion binding"/>
    <property type="evidence" value="ECO:0007669"/>
    <property type="project" value="UniProtKB-UniRule"/>
</dbReference>
<comment type="similarity">
    <text evidence="1 8">Belongs to the SELO family.</text>
</comment>
<dbReference type="EC" id="2.7.7.-" evidence="8"/>
<evidence type="ECO:0000256" key="3">
    <source>
        <dbReference type="ARBA" id="ARBA00022695"/>
    </source>
</evidence>
<evidence type="ECO:0000256" key="8">
    <source>
        <dbReference type="HAMAP-Rule" id="MF_00692"/>
    </source>
</evidence>
<evidence type="ECO:0000256" key="4">
    <source>
        <dbReference type="ARBA" id="ARBA00022723"/>
    </source>
</evidence>
<dbReference type="PANTHER" id="PTHR32057">
    <property type="entry name" value="PROTEIN ADENYLYLTRANSFERASE SELO, MITOCHONDRIAL"/>
    <property type="match status" value="1"/>
</dbReference>
<evidence type="ECO:0000256" key="7">
    <source>
        <dbReference type="ARBA" id="ARBA00022842"/>
    </source>
</evidence>
<dbReference type="STRING" id="1123402.SAMN02583745_01833"/>
<keyword evidence="10" id="KW-1185">Reference proteome</keyword>
<feature type="binding site" evidence="8">
    <location>
        <position position="260"/>
    </location>
    <ligand>
        <name>Mg(2+)</name>
        <dbReference type="ChEBI" id="CHEBI:18420"/>
    </ligand>
</feature>
<dbReference type="EMBL" id="FOHV01000013">
    <property type="protein sequence ID" value="SET26188.1"/>
    <property type="molecule type" value="Genomic_DNA"/>
</dbReference>
<feature type="binding site" evidence="8">
    <location>
        <position position="88"/>
    </location>
    <ligand>
        <name>ATP</name>
        <dbReference type="ChEBI" id="CHEBI:30616"/>
    </ligand>
</feature>
<dbReference type="OrthoDB" id="9776281at2"/>
<evidence type="ECO:0000256" key="1">
    <source>
        <dbReference type="ARBA" id="ARBA00009747"/>
    </source>
</evidence>
<keyword evidence="5 8" id="KW-0547">Nucleotide-binding</keyword>
<keyword evidence="6 8" id="KW-0067">ATP-binding</keyword>
<sequence>MKNSFGFNFDNTYVNLPELLYTEIAPLKVISPKLVMFNHQLASELGLRLNESADVIAKMFSGNVLPLGAQPLSQAYAGHQFGNFAILGDGRAHLLGEHVKADGTRLDIQLKGSGLSPYSRRGDGRAALGPMLREYLISEAMNALNIPTTRSLAVVTTGENVYRTTLLPGAILTRIASSHLRVGTFEFAAFRQDRSLIQSLLEYSINRHYPDLIDVANPALAFFEAVMIRQIDLIVNWMRVGFIHGVMNTDNMTISGETIDYGPCAFIDDYHPKKVFSSIDDSGRYAFGNQPAIAQWNLVRLAESLLPLIESDRDKSIELATDSLNKFSSYYHNQWHTMMKQKLGLYGDHQDDDKLIEHLLTWMSTNKADYTNTFLELMESLNPDSLGINGFTQLSQDNEFMTWFVEWKKRVALNSITIEQTIEWMKQSNPVIIPRNHQVEIALEAAYLGNMTPFERLLESLREPYQQSDKIVPYQMPPEGNDQSYRTYCGT</sequence>
<keyword evidence="7 8" id="KW-0460">Magnesium</keyword>
<keyword evidence="4 8" id="KW-0479">Metal-binding</keyword>
<keyword evidence="8" id="KW-0464">Manganese</keyword>
<feature type="binding site" evidence="8">
    <location>
        <position position="123"/>
    </location>
    <ligand>
        <name>ATP</name>
        <dbReference type="ChEBI" id="CHEBI:30616"/>
    </ligand>
</feature>
<feature type="binding site" evidence="8">
    <location>
        <position position="91"/>
    </location>
    <ligand>
        <name>ATP</name>
        <dbReference type="ChEBI" id="CHEBI:30616"/>
    </ligand>
</feature>
<feature type="binding site" evidence="8">
    <location>
        <position position="90"/>
    </location>
    <ligand>
        <name>ATP</name>
        <dbReference type="ChEBI" id="CHEBI:30616"/>
    </ligand>
</feature>
<evidence type="ECO:0000256" key="2">
    <source>
        <dbReference type="ARBA" id="ARBA00022679"/>
    </source>
</evidence>
<keyword evidence="2 8" id="KW-0808">Transferase</keyword>
<feature type="binding site" evidence="8">
    <location>
        <position position="111"/>
    </location>
    <ligand>
        <name>ATP</name>
        <dbReference type="ChEBI" id="CHEBI:30616"/>
    </ligand>
</feature>
<accession>A0A1I0D346</accession>
<reference evidence="10" key="1">
    <citation type="submission" date="2016-10" db="EMBL/GenBank/DDBJ databases">
        <authorList>
            <person name="Varghese N."/>
            <person name="Submissions S."/>
        </authorList>
    </citation>
    <scope>NUCLEOTIDE SEQUENCE [LARGE SCALE GENOMIC DNA]</scope>
    <source>
        <strain evidence="10">DSM 18579</strain>
    </source>
</reference>
<dbReference type="AlphaFoldDB" id="A0A1I0D346"/>
<evidence type="ECO:0000313" key="10">
    <source>
        <dbReference type="Proteomes" id="UP000242642"/>
    </source>
</evidence>
<comment type="catalytic activity">
    <reaction evidence="8">
        <text>L-tyrosyl-[protein] + UTP = O-(5'-uridylyl)-L-tyrosyl-[protein] + diphosphate</text>
        <dbReference type="Rhea" id="RHEA:83887"/>
        <dbReference type="Rhea" id="RHEA-COMP:10136"/>
        <dbReference type="Rhea" id="RHEA-COMP:20238"/>
        <dbReference type="ChEBI" id="CHEBI:33019"/>
        <dbReference type="ChEBI" id="CHEBI:46398"/>
        <dbReference type="ChEBI" id="CHEBI:46858"/>
        <dbReference type="ChEBI" id="CHEBI:90602"/>
    </reaction>
</comment>
<dbReference type="GO" id="GO:0070733">
    <property type="term" value="F:AMPylase activity"/>
    <property type="evidence" value="ECO:0007669"/>
    <property type="project" value="UniProtKB-EC"/>
</dbReference>
<protein>
    <recommendedName>
        <fullName evidence="8">Protein nucleotidyltransferase YdiU</fullName>
        <ecNumber evidence="8">2.7.7.-</ecNumber>
    </recommendedName>
    <alternativeName>
        <fullName evidence="8">Protein adenylyltransferase YdiU</fullName>
        <ecNumber evidence="8">2.7.7.108</ecNumber>
    </alternativeName>
    <alternativeName>
        <fullName evidence="8">Protein uridylyltransferase YdiU</fullName>
        <ecNumber evidence="8">2.7.7.-</ecNumber>
    </alternativeName>
</protein>
<dbReference type="RefSeq" id="WP_093320016.1">
    <property type="nucleotide sequence ID" value="NZ_FOHV01000013.1"/>
</dbReference>
<feature type="binding site" evidence="8">
    <location>
        <position position="251"/>
    </location>
    <ligand>
        <name>Mg(2+)</name>
        <dbReference type="ChEBI" id="CHEBI:18420"/>
    </ligand>
</feature>
<dbReference type="GO" id="GO:0005524">
    <property type="term" value="F:ATP binding"/>
    <property type="evidence" value="ECO:0007669"/>
    <property type="project" value="UniProtKB-UniRule"/>
</dbReference>
<proteinExistence type="inferred from homology"/>
<dbReference type="Proteomes" id="UP000242642">
    <property type="component" value="Unassembled WGS sequence"/>
</dbReference>
<comment type="function">
    <text evidence="8">Nucleotidyltransferase involved in the post-translational modification of proteins. It can catalyze the addition of adenosine monophosphate (AMP) or uridine monophosphate (UMP) to a protein, resulting in modifications known as AMPylation and UMPylation.</text>
</comment>
<dbReference type="HAMAP" id="MF_00692">
    <property type="entry name" value="SelO"/>
    <property type="match status" value="1"/>
</dbReference>
<feature type="binding site" evidence="8">
    <location>
        <position position="174"/>
    </location>
    <ligand>
        <name>ATP</name>
        <dbReference type="ChEBI" id="CHEBI:30616"/>
    </ligand>
</feature>
<feature type="binding site" evidence="8">
    <location>
        <position position="181"/>
    </location>
    <ligand>
        <name>ATP</name>
        <dbReference type="ChEBI" id="CHEBI:30616"/>
    </ligand>
</feature>
<dbReference type="NCBIfam" id="NF000658">
    <property type="entry name" value="PRK00029.1"/>
    <property type="match status" value="1"/>
</dbReference>
<comment type="catalytic activity">
    <reaction evidence="8">
        <text>L-histidyl-[protein] + UTP = N(tele)-(5'-uridylyl)-L-histidyl-[protein] + diphosphate</text>
        <dbReference type="Rhea" id="RHEA:83891"/>
        <dbReference type="Rhea" id="RHEA-COMP:9745"/>
        <dbReference type="Rhea" id="RHEA-COMP:20239"/>
        <dbReference type="ChEBI" id="CHEBI:29979"/>
        <dbReference type="ChEBI" id="CHEBI:33019"/>
        <dbReference type="ChEBI" id="CHEBI:46398"/>
        <dbReference type="ChEBI" id="CHEBI:233474"/>
    </reaction>
</comment>
<keyword evidence="3 8" id="KW-0548">Nucleotidyltransferase</keyword>
<name>A0A1I0D346_9GAMM</name>
<feature type="binding site" evidence="8">
    <location>
        <position position="124"/>
    </location>
    <ligand>
        <name>ATP</name>
        <dbReference type="ChEBI" id="CHEBI:30616"/>
    </ligand>
</feature>
<dbReference type="Pfam" id="PF02696">
    <property type="entry name" value="SelO"/>
    <property type="match status" value="1"/>
</dbReference>
<organism evidence="9 10">
    <name type="scientific">Thorsellia anophelis DSM 18579</name>
    <dbReference type="NCBI Taxonomy" id="1123402"/>
    <lineage>
        <taxon>Bacteria</taxon>
        <taxon>Pseudomonadati</taxon>
        <taxon>Pseudomonadota</taxon>
        <taxon>Gammaproteobacteria</taxon>
        <taxon>Enterobacterales</taxon>
        <taxon>Thorselliaceae</taxon>
        <taxon>Thorsellia</taxon>
    </lineage>
</organism>
<dbReference type="InterPro" id="IPR003846">
    <property type="entry name" value="SelO"/>
</dbReference>
<dbReference type="PANTHER" id="PTHR32057:SF14">
    <property type="entry name" value="PROTEIN ADENYLYLTRANSFERASE SELO, MITOCHONDRIAL"/>
    <property type="match status" value="1"/>
</dbReference>
<comment type="catalytic activity">
    <reaction evidence="8">
        <text>L-threonyl-[protein] + ATP = 3-O-(5'-adenylyl)-L-threonyl-[protein] + diphosphate</text>
        <dbReference type="Rhea" id="RHEA:54292"/>
        <dbReference type="Rhea" id="RHEA-COMP:11060"/>
        <dbReference type="Rhea" id="RHEA-COMP:13847"/>
        <dbReference type="ChEBI" id="CHEBI:30013"/>
        <dbReference type="ChEBI" id="CHEBI:30616"/>
        <dbReference type="ChEBI" id="CHEBI:33019"/>
        <dbReference type="ChEBI" id="CHEBI:138113"/>
        <dbReference type="EC" id="2.7.7.108"/>
    </reaction>
</comment>
<comment type="catalytic activity">
    <reaction evidence="8">
        <text>L-seryl-[protein] + UTP = O-(5'-uridylyl)-L-seryl-[protein] + diphosphate</text>
        <dbReference type="Rhea" id="RHEA:64604"/>
        <dbReference type="Rhea" id="RHEA-COMP:9863"/>
        <dbReference type="Rhea" id="RHEA-COMP:16635"/>
        <dbReference type="ChEBI" id="CHEBI:29999"/>
        <dbReference type="ChEBI" id="CHEBI:33019"/>
        <dbReference type="ChEBI" id="CHEBI:46398"/>
        <dbReference type="ChEBI" id="CHEBI:156051"/>
    </reaction>
</comment>